<name>A0A699SRF7_TANCI</name>
<proteinExistence type="predicted"/>
<feature type="domain" description="Retrovirus-related Pol polyprotein from transposon TNT 1-94-like beta-barrel" evidence="1">
    <location>
        <begin position="12"/>
        <end position="72"/>
    </location>
</feature>
<dbReference type="InterPro" id="IPR054722">
    <property type="entry name" value="PolX-like_BBD"/>
</dbReference>
<dbReference type="EMBL" id="BKCJ011178709">
    <property type="protein sequence ID" value="GFC99478.1"/>
    <property type="molecule type" value="Genomic_DNA"/>
</dbReference>
<accession>A0A699SRF7</accession>
<evidence type="ECO:0000313" key="2">
    <source>
        <dbReference type="EMBL" id="GFC99478.1"/>
    </source>
</evidence>
<comment type="caution">
    <text evidence="2">The sequence shown here is derived from an EMBL/GenBank/DDBJ whole genome shotgun (WGS) entry which is preliminary data.</text>
</comment>
<reference evidence="2" key="1">
    <citation type="journal article" date="2019" name="Sci. Rep.">
        <title>Draft genome of Tanacetum cinerariifolium, the natural source of mosquito coil.</title>
        <authorList>
            <person name="Yamashiro T."/>
            <person name="Shiraishi A."/>
            <person name="Satake H."/>
            <person name="Nakayama K."/>
        </authorList>
    </citation>
    <scope>NUCLEOTIDE SEQUENCE</scope>
</reference>
<protein>
    <submittedName>
        <fullName evidence="2">Ribonuclease H-like domain-containing protein</fullName>
    </submittedName>
</protein>
<feature type="non-terminal residue" evidence="2">
    <location>
        <position position="1"/>
    </location>
</feature>
<sequence length="72" mass="7801">GDPQDALKDQGYFDSVCSRHMTGNISYLTDFNEHDGGYAAFGGGAKCGKITGKGTIKTGKLEFEDVYFVKEL</sequence>
<evidence type="ECO:0000259" key="1">
    <source>
        <dbReference type="Pfam" id="PF22936"/>
    </source>
</evidence>
<dbReference type="Pfam" id="PF22936">
    <property type="entry name" value="Pol_BBD"/>
    <property type="match status" value="1"/>
</dbReference>
<dbReference type="AlphaFoldDB" id="A0A699SRF7"/>
<gene>
    <name evidence="2" type="ORF">Tci_871448</name>
</gene>
<organism evidence="2">
    <name type="scientific">Tanacetum cinerariifolium</name>
    <name type="common">Dalmatian daisy</name>
    <name type="synonym">Chrysanthemum cinerariifolium</name>
    <dbReference type="NCBI Taxonomy" id="118510"/>
    <lineage>
        <taxon>Eukaryota</taxon>
        <taxon>Viridiplantae</taxon>
        <taxon>Streptophyta</taxon>
        <taxon>Embryophyta</taxon>
        <taxon>Tracheophyta</taxon>
        <taxon>Spermatophyta</taxon>
        <taxon>Magnoliopsida</taxon>
        <taxon>eudicotyledons</taxon>
        <taxon>Gunneridae</taxon>
        <taxon>Pentapetalae</taxon>
        <taxon>asterids</taxon>
        <taxon>campanulids</taxon>
        <taxon>Asterales</taxon>
        <taxon>Asteraceae</taxon>
        <taxon>Asteroideae</taxon>
        <taxon>Anthemideae</taxon>
        <taxon>Anthemidinae</taxon>
        <taxon>Tanacetum</taxon>
    </lineage>
</organism>